<protein>
    <recommendedName>
        <fullName evidence="6">Sushi domain-containing protein</fullName>
    </recommendedName>
</protein>
<dbReference type="GO" id="GO:0006956">
    <property type="term" value="P:complement activation"/>
    <property type="evidence" value="ECO:0007669"/>
    <property type="project" value="TreeGrafter"/>
</dbReference>
<dbReference type="GO" id="GO:0005615">
    <property type="term" value="C:extracellular space"/>
    <property type="evidence" value="ECO:0007669"/>
    <property type="project" value="TreeGrafter"/>
</dbReference>
<proteinExistence type="predicted"/>
<sequence length="228" mass="25724">MHVLILLLLFLAVQITVVKCIYLPSLEICNVGYLENGYFLRRQHAYIEGEKLKYRCNDDFHTEQEDGEVTCTKDGWSPTPTCVRNSECARDCGPPPEITNGIVADGSGERYRHGDRKQYECNIKFKLVGSKEIECVDGQWSSPPSCIDEDSTCPPPPQVPHAQQITAGRNYKNGSKITFSCQKNFQLIGTNEIMCIEGKWQSPPYCVGHRVDEQRNCFPCGLKLLAEN</sequence>
<dbReference type="PANTHER" id="PTHR45785">
    <property type="entry name" value="COMPLEMENT FACTOR H-RELATED"/>
    <property type="match status" value="1"/>
</dbReference>
<keyword evidence="1 4" id="KW-0768">Sushi</keyword>
<keyword evidence="3 4" id="KW-1015">Disulfide bond</keyword>
<dbReference type="InterPro" id="IPR035976">
    <property type="entry name" value="Sushi/SCR/CCP_sf"/>
</dbReference>
<accession>A0A8C3JEH4</accession>
<dbReference type="Gene3D" id="2.10.70.10">
    <property type="entry name" value="Complement Module, domain 1"/>
    <property type="match status" value="3"/>
</dbReference>
<feature type="signal peptide" evidence="5">
    <location>
        <begin position="1"/>
        <end position="20"/>
    </location>
</feature>
<dbReference type="FunFam" id="2.10.70.10:FF:000026">
    <property type="entry name" value="Complement inhibitory factor H"/>
    <property type="match status" value="1"/>
</dbReference>
<keyword evidence="8" id="KW-1185">Reference proteome</keyword>
<evidence type="ECO:0000256" key="5">
    <source>
        <dbReference type="SAM" id="SignalP"/>
    </source>
</evidence>
<dbReference type="PROSITE" id="PS50923">
    <property type="entry name" value="SUSHI"/>
    <property type="match status" value="3"/>
</dbReference>
<dbReference type="SUPFAM" id="SSF57535">
    <property type="entry name" value="Complement control module/SCR domain"/>
    <property type="match status" value="3"/>
</dbReference>
<evidence type="ECO:0000259" key="6">
    <source>
        <dbReference type="PROSITE" id="PS50923"/>
    </source>
</evidence>
<feature type="domain" description="Sushi" evidence="6">
    <location>
        <begin position="90"/>
        <end position="148"/>
    </location>
</feature>
<evidence type="ECO:0000256" key="4">
    <source>
        <dbReference type="PROSITE-ProRule" id="PRU00302"/>
    </source>
</evidence>
<dbReference type="InterPro" id="IPR051503">
    <property type="entry name" value="ComplSys_Reg/VirEntry_Med"/>
</dbReference>
<reference evidence="7" key="2">
    <citation type="submission" date="2025-09" db="UniProtKB">
        <authorList>
            <consortium name="Ensembl"/>
        </authorList>
    </citation>
    <scope>IDENTIFICATION</scope>
</reference>
<name>A0A8C3JEH4_9CHAR</name>
<evidence type="ECO:0000256" key="2">
    <source>
        <dbReference type="ARBA" id="ARBA00022729"/>
    </source>
</evidence>
<reference evidence="7" key="1">
    <citation type="submission" date="2025-08" db="UniProtKB">
        <authorList>
            <consortium name="Ensembl"/>
        </authorList>
    </citation>
    <scope>IDENTIFICATION</scope>
</reference>
<organism evidence="7 8">
    <name type="scientific">Calidris pygmaea</name>
    <name type="common">Spoon-billed sandpiper</name>
    <dbReference type="NCBI Taxonomy" id="425635"/>
    <lineage>
        <taxon>Eukaryota</taxon>
        <taxon>Metazoa</taxon>
        <taxon>Chordata</taxon>
        <taxon>Craniata</taxon>
        <taxon>Vertebrata</taxon>
        <taxon>Euteleostomi</taxon>
        <taxon>Archelosauria</taxon>
        <taxon>Archosauria</taxon>
        <taxon>Dinosauria</taxon>
        <taxon>Saurischia</taxon>
        <taxon>Theropoda</taxon>
        <taxon>Coelurosauria</taxon>
        <taxon>Aves</taxon>
        <taxon>Neognathae</taxon>
        <taxon>Neoaves</taxon>
        <taxon>Charadriiformes</taxon>
        <taxon>Scolopacidae</taxon>
        <taxon>Calidris</taxon>
    </lineage>
</organism>
<dbReference type="PANTHER" id="PTHR45785:SF7">
    <property type="entry name" value="COMPLEMENT FACTOR H"/>
    <property type="match status" value="1"/>
</dbReference>
<evidence type="ECO:0000256" key="1">
    <source>
        <dbReference type="ARBA" id="ARBA00022659"/>
    </source>
</evidence>
<feature type="domain" description="Sushi" evidence="6">
    <location>
        <begin position="18"/>
        <end position="84"/>
    </location>
</feature>
<feature type="chain" id="PRO_5034122378" description="Sushi domain-containing protein" evidence="5">
    <location>
        <begin position="21"/>
        <end position="228"/>
    </location>
</feature>
<keyword evidence="2 5" id="KW-0732">Signal</keyword>
<dbReference type="CDD" id="cd00033">
    <property type="entry name" value="CCP"/>
    <property type="match status" value="3"/>
</dbReference>
<dbReference type="Ensembl" id="ENSCPGT00000006419.1">
    <property type="protein sequence ID" value="ENSCPGP00000005834.1"/>
    <property type="gene ID" value="ENSCPGG00000004165.1"/>
</dbReference>
<dbReference type="AlphaFoldDB" id="A0A8C3JEH4"/>
<feature type="domain" description="Sushi" evidence="6">
    <location>
        <begin position="151"/>
        <end position="208"/>
    </location>
</feature>
<dbReference type="SMART" id="SM00032">
    <property type="entry name" value="CCP"/>
    <property type="match status" value="3"/>
</dbReference>
<evidence type="ECO:0000256" key="3">
    <source>
        <dbReference type="ARBA" id="ARBA00023157"/>
    </source>
</evidence>
<evidence type="ECO:0000313" key="8">
    <source>
        <dbReference type="Proteomes" id="UP000694419"/>
    </source>
</evidence>
<dbReference type="GO" id="GO:0001851">
    <property type="term" value="F:complement component C3b binding"/>
    <property type="evidence" value="ECO:0007669"/>
    <property type="project" value="TreeGrafter"/>
</dbReference>
<dbReference type="Pfam" id="PF00084">
    <property type="entry name" value="Sushi"/>
    <property type="match status" value="3"/>
</dbReference>
<dbReference type="InterPro" id="IPR000436">
    <property type="entry name" value="Sushi_SCR_CCP_dom"/>
</dbReference>
<evidence type="ECO:0000313" key="7">
    <source>
        <dbReference type="Ensembl" id="ENSCPGP00000005834.1"/>
    </source>
</evidence>
<comment type="caution">
    <text evidence="4">Lacks conserved residue(s) required for the propagation of feature annotation.</text>
</comment>
<dbReference type="Proteomes" id="UP000694419">
    <property type="component" value="Unplaced"/>
</dbReference>
<feature type="disulfide bond" evidence="4">
    <location>
        <begin position="92"/>
        <end position="135"/>
    </location>
</feature>